<name>A0A8D8C5M6_CULPI</name>
<dbReference type="AlphaFoldDB" id="A0A8D8C5M6"/>
<dbReference type="EMBL" id="HBUE01101689">
    <property type="protein sequence ID" value="CAG6485680.1"/>
    <property type="molecule type" value="Transcribed_RNA"/>
</dbReference>
<accession>A0A8D8C5M6</accession>
<protein>
    <submittedName>
        <fullName evidence="1">(northern house mosquito) hypothetical protein</fullName>
    </submittedName>
</protein>
<organism evidence="1">
    <name type="scientific">Culex pipiens</name>
    <name type="common">House mosquito</name>
    <dbReference type="NCBI Taxonomy" id="7175"/>
    <lineage>
        <taxon>Eukaryota</taxon>
        <taxon>Metazoa</taxon>
        <taxon>Ecdysozoa</taxon>
        <taxon>Arthropoda</taxon>
        <taxon>Hexapoda</taxon>
        <taxon>Insecta</taxon>
        <taxon>Pterygota</taxon>
        <taxon>Neoptera</taxon>
        <taxon>Endopterygota</taxon>
        <taxon>Diptera</taxon>
        <taxon>Nematocera</taxon>
        <taxon>Culicoidea</taxon>
        <taxon>Culicidae</taxon>
        <taxon>Culicinae</taxon>
        <taxon>Culicini</taxon>
        <taxon>Culex</taxon>
        <taxon>Culex</taxon>
    </lineage>
</organism>
<sequence length="100" mass="10272">MSWFRDTGEIQIGHLDAHSGVRGEFRLDLARFVHDEAARLVGKAGNASGFAAGGAVGEAGRSGVAGRGVDFRRVGDLLVGTAEQGGHVRGLVDGVVCGEV</sequence>
<proteinExistence type="predicted"/>
<evidence type="ECO:0000313" key="1">
    <source>
        <dbReference type="EMBL" id="CAG6485680.1"/>
    </source>
</evidence>
<reference evidence="1" key="1">
    <citation type="submission" date="2021-05" db="EMBL/GenBank/DDBJ databases">
        <authorList>
            <person name="Alioto T."/>
            <person name="Alioto T."/>
            <person name="Gomez Garrido J."/>
        </authorList>
    </citation>
    <scope>NUCLEOTIDE SEQUENCE</scope>
</reference>